<dbReference type="PANTHER" id="PTHR30543:SF21">
    <property type="entry name" value="NAD(P)H-DEPENDENT FMN REDUCTASE LOT6"/>
    <property type="match status" value="1"/>
</dbReference>
<evidence type="ECO:0000313" key="2">
    <source>
        <dbReference type="EMBL" id="GAA4791915.1"/>
    </source>
</evidence>
<dbReference type="Proteomes" id="UP001501411">
    <property type="component" value="Unassembled WGS sequence"/>
</dbReference>
<dbReference type="SUPFAM" id="SSF52218">
    <property type="entry name" value="Flavoproteins"/>
    <property type="match status" value="1"/>
</dbReference>
<dbReference type="EMBL" id="BAABIQ010000031">
    <property type="protein sequence ID" value="GAA4791915.1"/>
    <property type="molecule type" value="Genomic_DNA"/>
</dbReference>
<dbReference type="RefSeq" id="WP_345231611.1">
    <property type="nucleotide sequence ID" value="NZ_BAABIQ010000031.1"/>
</dbReference>
<sequence>MKRNIVAIIGSLCKDSSNIKLVNRIAELTEAFFTITLFQDLADLPHFNPDIDQDNPPASIASFRTLIAHADGVLICTPEYIFSLPSGLKNALEWCVSTTIFTEKIVGLITASASGEKAHEELGLIMHTLGARFNPETTLLIKGIKGKLNATGELLDTGIQYEIECFIQAFAKALNVQNLL</sequence>
<feature type="domain" description="NADPH-dependent FMN reductase-like" evidence="1">
    <location>
        <begin position="4"/>
        <end position="139"/>
    </location>
</feature>
<dbReference type="PANTHER" id="PTHR30543">
    <property type="entry name" value="CHROMATE REDUCTASE"/>
    <property type="match status" value="1"/>
</dbReference>
<dbReference type="InterPro" id="IPR029039">
    <property type="entry name" value="Flavoprotein-like_sf"/>
</dbReference>
<evidence type="ECO:0000313" key="3">
    <source>
        <dbReference type="Proteomes" id="UP001501411"/>
    </source>
</evidence>
<gene>
    <name evidence="2" type="ORF">GCM10023231_19810</name>
</gene>
<accession>A0ABP9B8B0</accession>
<keyword evidence="3" id="KW-1185">Reference proteome</keyword>
<dbReference type="InterPro" id="IPR005025">
    <property type="entry name" value="FMN_Rdtase-like_dom"/>
</dbReference>
<evidence type="ECO:0000259" key="1">
    <source>
        <dbReference type="Pfam" id="PF03358"/>
    </source>
</evidence>
<dbReference type="Gene3D" id="3.40.50.360">
    <property type="match status" value="1"/>
</dbReference>
<organism evidence="2 3">
    <name type="scientific">Olivibacter ginsenosidimutans</name>
    <dbReference type="NCBI Taxonomy" id="1176537"/>
    <lineage>
        <taxon>Bacteria</taxon>
        <taxon>Pseudomonadati</taxon>
        <taxon>Bacteroidota</taxon>
        <taxon>Sphingobacteriia</taxon>
        <taxon>Sphingobacteriales</taxon>
        <taxon>Sphingobacteriaceae</taxon>
        <taxon>Olivibacter</taxon>
    </lineage>
</organism>
<reference evidence="3" key="1">
    <citation type="journal article" date="2019" name="Int. J. Syst. Evol. Microbiol.">
        <title>The Global Catalogue of Microorganisms (GCM) 10K type strain sequencing project: providing services to taxonomists for standard genome sequencing and annotation.</title>
        <authorList>
            <consortium name="The Broad Institute Genomics Platform"/>
            <consortium name="The Broad Institute Genome Sequencing Center for Infectious Disease"/>
            <person name="Wu L."/>
            <person name="Ma J."/>
        </authorList>
    </citation>
    <scope>NUCLEOTIDE SEQUENCE [LARGE SCALE GENOMIC DNA]</scope>
    <source>
        <strain evidence="3">JCM 18200</strain>
    </source>
</reference>
<dbReference type="Pfam" id="PF03358">
    <property type="entry name" value="FMN_red"/>
    <property type="match status" value="1"/>
</dbReference>
<comment type="caution">
    <text evidence="2">The sequence shown here is derived from an EMBL/GenBank/DDBJ whole genome shotgun (WGS) entry which is preliminary data.</text>
</comment>
<proteinExistence type="predicted"/>
<name>A0ABP9B8B0_9SPHI</name>
<protein>
    <recommendedName>
        <fullName evidence="1">NADPH-dependent FMN reductase-like domain-containing protein</fullName>
    </recommendedName>
</protein>
<dbReference type="InterPro" id="IPR050712">
    <property type="entry name" value="NAD(P)H-dep_reductase"/>
</dbReference>